<accession>A0A6C0BCT3</accession>
<dbReference type="EMBL" id="MN739120">
    <property type="protein sequence ID" value="QHS89812.1"/>
    <property type="molecule type" value="Genomic_DNA"/>
</dbReference>
<organism evidence="1">
    <name type="scientific">viral metagenome</name>
    <dbReference type="NCBI Taxonomy" id="1070528"/>
    <lineage>
        <taxon>unclassified sequences</taxon>
        <taxon>metagenomes</taxon>
        <taxon>organismal metagenomes</taxon>
    </lineage>
</organism>
<dbReference type="AlphaFoldDB" id="A0A6C0BCT3"/>
<name>A0A6C0BCT3_9ZZZZ</name>
<evidence type="ECO:0000313" key="1">
    <source>
        <dbReference type="EMBL" id="QHS89812.1"/>
    </source>
</evidence>
<reference evidence="1" key="1">
    <citation type="journal article" date="2020" name="Nature">
        <title>Giant virus diversity and host interactions through global metagenomics.</title>
        <authorList>
            <person name="Schulz F."/>
            <person name="Roux S."/>
            <person name="Paez-Espino D."/>
            <person name="Jungbluth S."/>
            <person name="Walsh D.A."/>
            <person name="Denef V.J."/>
            <person name="McMahon K.D."/>
            <person name="Konstantinidis K.T."/>
            <person name="Eloe-Fadrosh E.A."/>
            <person name="Kyrpides N.C."/>
            <person name="Woyke T."/>
        </authorList>
    </citation>
    <scope>NUCLEOTIDE SEQUENCE</scope>
    <source>
        <strain evidence="1">GVMAG-M-3300010160-4</strain>
    </source>
</reference>
<proteinExistence type="predicted"/>
<protein>
    <submittedName>
        <fullName evidence="1">Uncharacterized protein</fullName>
    </submittedName>
</protein>
<sequence length="86" mass="9945">MIFRIESVLSGVPVALTLRDNEILKMEIKLNLTVLGNQYSWLGNALYNSYTQKNDGRVEVIPELYDVLLDLSKMTYEEVRLNCRGY</sequence>